<keyword evidence="1" id="KW-0175">Coiled coil</keyword>
<accession>A0A7H4LEX4</accession>
<protein>
    <submittedName>
        <fullName evidence="3">Uncharacterized protein</fullName>
    </submittedName>
</protein>
<gene>
    <name evidence="3" type="ORF">CAMPLR22A2D_LOCUS1768</name>
</gene>
<dbReference type="EMBL" id="LS480641">
    <property type="protein sequence ID" value="SPT17162.1"/>
    <property type="molecule type" value="Genomic_DNA"/>
</dbReference>
<sequence>MADSRNKFAQPDEDTLFGRHLKEVTRYLNIGLPSFTGTYTATLPEEERWMIRVQVPGRTFAPVTEPIEFSFDAPTWSLGKSMAAHIAMGRIGEVYKHELKDTIYQICGRQDEQWKMISTRKDRSIAAFIQELNQHIRRQENQMCASMIDLKKAMTRITELEEELKSTRDDYEEEIIILVEKNDDLTRKLGVFMGDPAPGGEDDEPKEFRSEDYIIINDTDSDPDDSDDDHEDEAGADIMESSADQYF</sequence>
<feature type="compositionally biased region" description="Acidic residues" evidence="2">
    <location>
        <begin position="219"/>
        <end position="235"/>
    </location>
</feature>
<feature type="region of interest" description="Disordered" evidence="2">
    <location>
        <begin position="192"/>
        <end position="247"/>
    </location>
</feature>
<organism evidence="3 4">
    <name type="scientific">Triticum aestivum</name>
    <name type="common">Wheat</name>
    <dbReference type="NCBI Taxonomy" id="4565"/>
    <lineage>
        <taxon>Eukaryota</taxon>
        <taxon>Viridiplantae</taxon>
        <taxon>Streptophyta</taxon>
        <taxon>Embryophyta</taxon>
        <taxon>Tracheophyta</taxon>
        <taxon>Spermatophyta</taxon>
        <taxon>Magnoliopsida</taxon>
        <taxon>Liliopsida</taxon>
        <taxon>Poales</taxon>
        <taxon>Poaceae</taxon>
        <taxon>BOP clade</taxon>
        <taxon>Pooideae</taxon>
        <taxon>Triticodae</taxon>
        <taxon>Triticeae</taxon>
        <taxon>Triticinae</taxon>
        <taxon>Triticum</taxon>
    </lineage>
</organism>
<dbReference type="Proteomes" id="UP000280104">
    <property type="component" value="Chromosome II"/>
</dbReference>
<feature type="coiled-coil region" evidence="1">
    <location>
        <begin position="150"/>
        <end position="188"/>
    </location>
</feature>
<evidence type="ECO:0000313" key="4">
    <source>
        <dbReference type="Proteomes" id="UP000280104"/>
    </source>
</evidence>
<name>A0A7H4LEX4_WHEAT</name>
<dbReference type="AlphaFoldDB" id="A0A7H4LEX4"/>
<reference evidence="3 4" key="1">
    <citation type="submission" date="2018-05" db="EMBL/GenBank/DDBJ databases">
        <authorList>
            <person name="Thind KAUR A."/>
        </authorList>
    </citation>
    <scope>NUCLEOTIDE SEQUENCE [LARGE SCALE GENOMIC DNA]</scope>
</reference>
<proteinExistence type="predicted"/>
<evidence type="ECO:0000256" key="2">
    <source>
        <dbReference type="SAM" id="MobiDB-lite"/>
    </source>
</evidence>
<evidence type="ECO:0000256" key="1">
    <source>
        <dbReference type="SAM" id="Coils"/>
    </source>
</evidence>
<evidence type="ECO:0000313" key="3">
    <source>
        <dbReference type="EMBL" id="SPT17162.1"/>
    </source>
</evidence>